<name>A0A8I1GIR9_9HYPH</name>
<dbReference type="InterPro" id="IPR011033">
    <property type="entry name" value="PRC_barrel-like_sf"/>
</dbReference>
<evidence type="ECO:0000313" key="5">
    <source>
        <dbReference type="Proteomes" id="UP000623250"/>
    </source>
</evidence>
<evidence type="ECO:0000256" key="2">
    <source>
        <dbReference type="SAM" id="SignalP"/>
    </source>
</evidence>
<keyword evidence="5" id="KW-1185">Reference proteome</keyword>
<dbReference type="Pfam" id="PF05239">
    <property type="entry name" value="PRC"/>
    <property type="match status" value="1"/>
</dbReference>
<feature type="region of interest" description="Disordered" evidence="1">
    <location>
        <begin position="143"/>
        <end position="182"/>
    </location>
</feature>
<evidence type="ECO:0000256" key="1">
    <source>
        <dbReference type="SAM" id="MobiDB-lite"/>
    </source>
</evidence>
<accession>A0A8I1GIR9</accession>
<evidence type="ECO:0000259" key="3">
    <source>
        <dbReference type="Pfam" id="PF05239"/>
    </source>
</evidence>
<dbReference type="AlphaFoldDB" id="A0A8I1GIR9"/>
<dbReference type="Gene3D" id="2.30.30.240">
    <property type="entry name" value="PRC-barrel domain"/>
    <property type="match status" value="1"/>
</dbReference>
<evidence type="ECO:0000313" key="4">
    <source>
        <dbReference type="EMBL" id="MBJ7544177.1"/>
    </source>
</evidence>
<feature type="chain" id="PRO_5034010181" evidence="2">
    <location>
        <begin position="21"/>
        <end position="182"/>
    </location>
</feature>
<protein>
    <submittedName>
        <fullName evidence="4">PRC-barrel domain-containing protein</fullName>
    </submittedName>
</protein>
<dbReference type="RefSeq" id="WP_052036911.1">
    <property type="nucleotide sequence ID" value="NZ_JAEMUK010000078.1"/>
</dbReference>
<feature type="signal peptide" evidence="2">
    <location>
        <begin position="1"/>
        <end position="20"/>
    </location>
</feature>
<dbReference type="SUPFAM" id="SSF50346">
    <property type="entry name" value="PRC-barrel domain"/>
    <property type="match status" value="1"/>
</dbReference>
<keyword evidence="2" id="KW-0732">Signal</keyword>
<dbReference type="InterPro" id="IPR027275">
    <property type="entry name" value="PRC-brl_dom"/>
</dbReference>
<dbReference type="PANTHER" id="PTHR36505">
    <property type="entry name" value="BLR1072 PROTEIN"/>
    <property type="match status" value="1"/>
</dbReference>
<proteinExistence type="predicted"/>
<sequence>MKTTLTAVAALMIAISPLAAQTTAPAATAPVTFIEQQTNEEVLGTDFVGSPVLAKDNQQIGKIANLVFDKDGRIAIAVIGVGGVLGIGEKEVAVPFDAIKSEVKDNKHVFTVDATKEQLKAAPAYKTLNDQAFNQRVTEWRQKAAESWKQAKEKAGQAYDQAKDKVNEKINENKSAETPKVQ</sequence>
<dbReference type="Proteomes" id="UP000623250">
    <property type="component" value="Unassembled WGS sequence"/>
</dbReference>
<organism evidence="4 5">
    <name type="scientific">Rhodomicrobium udaipurense</name>
    <dbReference type="NCBI Taxonomy" id="1202716"/>
    <lineage>
        <taxon>Bacteria</taxon>
        <taxon>Pseudomonadati</taxon>
        <taxon>Pseudomonadota</taxon>
        <taxon>Alphaproteobacteria</taxon>
        <taxon>Hyphomicrobiales</taxon>
        <taxon>Hyphomicrobiaceae</taxon>
        <taxon>Rhodomicrobium</taxon>
    </lineage>
</organism>
<comment type="caution">
    <text evidence="4">The sequence shown here is derived from an EMBL/GenBank/DDBJ whole genome shotgun (WGS) entry which is preliminary data.</text>
</comment>
<dbReference type="PANTHER" id="PTHR36505:SF1">
    <property type="entry name" value="BLR1072 PROTEIN"/>
    <property type="match status" value="1"/>
</dbReference>
<feature type="domain" description="PRC-barrel" evidence="3">
    <location>
        <begin position="40"/>
        <end position="119"/>
    </location>
</feature>
<dbReference type="EMBL" id="JAEMUK010000078">
    <property type="protein sequence ID" value="MBJ7544177.1"/>
    <property type="molecule type" value="Genomic_DNA"/>
</dbReference>
<reference evidence="4 5" key="1">
    <citation type="submission" date="2020-12" db="EMBL/GenBank/DDBJ databases">
        <title>Revised draft genomes of Rhodomicrobium vannielii ATCC 17100 and Rhodomicrobium udaipurense JA643.</title>
        <authorList>
            <person name="Conners E.M."/>
            <person name="Davenport E.J."/>
            <person name="Bose A."/>
        </authorList>
    </citation>
    <scope>NUCLEOTIDE SEQUENCE [LARGE SCALE GENOMIC DNA]</scope>
    <source>
        <strain evidence="4 5">JA643</strain>
    </source>
</reference>
<gene>
    <name evidence="4" type="ORF">JDN41_11545</name>
</gene>